<dbReference type="SUPFAM" id="SSF47699">
    <property type="entry name" value="Bifunctional inhibitor/lipid-transfer protein/seed storage 2S albumin"/>
    <property type="match status" value="1"/>
</dbReference>
<evidence type="ECO:0000256" key="3">
    <source>
        <dbReference type="ARBA" id="ARBA00022475"/>
    </source>
</evidence>
<keyword evidence="13" id="KW-1185">Reference proteome</keyword>
<comment type="subcellular location">
    <subcellularLocation>
        <location evidence="1">Cell membrane</location>
        <topology evidence="1">Lipid-anchor</topology>
        <topology evidence="1">GPI-anchor</topology>
    </subcellularLocation>
</comment>
<proteinExistence type="inferred from homology"/>
<evidence type="ECO:0000256" key="2">
    <source>
        <dbReference type="ARBA" id="ARBA00009748"/>
    </source>
</evidence>
<evidence type="ECO:0000256" key="8">
    <source>
        <dbReference type="ARBA" id="ARBA00023288"/>
    </source>
</evidence>
<keyword evidence="10" id="KW-0812">Transmembrane</keyword>
<protein>
    <recommendedName>
        <fullName evidence="11">Bifunctional inhibitor/plant lipid transfer protein/seed storage helical domain-containing protein</fullName>
    </recommendedName>
</protein>
<feature type="region of interest" description="Disordered" evidence="9">
    <location>
        <begin position="124"/>
        <end position="147"/>
    </location>
</feature>
<organism evidence="12 13">
    <name type="scientific">Lithospermum erythrorhizon</name>
    <name type="common">Purple gromwell</name>
    <name type="synonym">Lithospermum officinale var. erythrorhizon</name>
    <dbReference type="NCBI Taxonomy" id="34254"/>
    <lineage>
        <taxon>Eukaryota</taxon>
        <taxon>Viridiplantae</taxon>
        <taxon>Streptophyta</taxon>
        <taxon>Embryophyta</taxon>
        <taxon>Tracheophyta</taxon>
        <taxon>Spermatophyta</taxon>
        <taxon>Magnoliopsida</taxon>
        <taxon>eudicotyledons</taxon>
        <taxon>Gunneridae</taxon>
        <taxon>Pentapetalae</taxon>
        <taxon>asterids</taxon>
        <taxon>lamiids</taxon>
        <taxon>Boraginales</taxon>
        <taxon>Boraginaceae</taxon>
        <taxon>Boraginoideae</taxon>
        <taxon>Lithospermeae</taxon>
        <taxon>Lithospermum</taxon>
    </lineage>
</organism>
<evidence type="ECO:0000256" key="5">
    <source>
        <dbReference type="ARBA" id="ARBA00022729"/>
    </source>
</evidence>
<sequence length="204" mass="21548">MASAPFFLNNAITYYACLVFLVSFIPNSFSQIAGNSPPVPTVSDCGPLFLPLASCAPFVQGAVPFPVQQCCDNVKQLYQQQPACICLLLNGSTLRSFPINSTRALELPGFCSLQINIATCGVSQQVPPSSQSPPLPPSPPPSHVSFGTNSSSAVAATPMASVLPRPTIMGFGYNPSTGLKLNADPYREAILLVSAIILQLTKLF</sequence>
<dbReference type="GO" id="GO:0098552">
    <property type="term" value="C:side of membrane"/>
    <property type="evidence" value="ECO:0007669"/>
    <property type="project" value="UniProtKB-KW"/>
</dbReference>
<feature type="domain" description="Bifunctional inhibitor/plant lipid transfer protein/seed storage helical" evidence="11">
    <location>
        <begin position="45"/>
        <end position="120"/>
    </location>
</feature>
<evidence type="ECO:0000256" key="1">
    <source>
        <dbReference type="ARBA" id="ARBA00004609"/>
    </source>
</evidence>
<dbReference type="CDD" id="cd00010">
    <property type="entry name" value="AAI_LTSS"/>
    <property type="match status" value="1"/>
</dbReference>
<evidence type="ECO:0000259" key="11">
    <source>
        <dbReference type="SMART" id="SM00499"/>
    </source>
</evidence>
<dbReference type="SMART" id="SM00499">
    <property type="entry name" value="AAI"/>
    <property type="match status" value="1"/>
</dbReference>
<keyword evidence="5" id="KW-0732">Signal</keyword>
<evidence type="ECO:0000313" key="12">
    <source>
        <dbReference type="EMBL" id="GAA0159537.1"/>
    </source>
</evidence>
<evidence type="ECO:0000256" key="4">
    <source>
        <dbReference type="ARBA" id="ARBA00022622"/>
    </source>
</evidence>
<dbReference type="Gene3D" id="1.10.110.10">
    <property type="entry name" value="Plant lipid-transfer and hydrophobic proteins"/>
    <property type="match status" value="1"/>
</dbReference>
<dbReference type="GO" id="GO:0005886">
    <property type="term" value="C:plasma membrane"/>
    <property type="evidence" value="ECO:0007669"/>
    <property type="project" value="UniProtKB-SubCell"/>
</dbReference>
<dbReference type="Pfam" id="PF14368">
    <property type="entry name" value="LTP_2"/>
    <property type="match status" value="1"/>
</dbReference>
<keyword evidence="6" id="KW-1015">Disulfide bond</keyword>
<keyword evidence="10" id="KW-1133">Transmembrane helix</keyword>
<evidence type="ECO:0000256" key="9">
    <source>
        <dbReference type="SAM" id="MobiDB-lite"/>
    </source>
</evidence>
<feature type="compositionally biased region" description="Pro residues" evidence="9">
    <location>
        <begin position="130"/>
        <end position="142"/>
    </location>
</feature>
<keyword evidence="3" id="KW-1003">Cell membrane</keyword>
<keyword evidence="10" id="KW-0472">Membrane</keyword>
<evidence type="ECO:0000256" key="6">
    <source>
        <dbReference type="ARBA" id="ARBA00023157"/>
    </source>
</evidence>
<keyword evidence="7" id="KW-0325">Glycoprotein</keyword>
<accession>A0AAV3QBF3</accession>
<dbReference type="PANTHER" id="PTHR33044">
    <property type="entry name" value="BIFUNCTIONAL INHIBITOR/LIPID-TRANSFER PROTEIN/SEED STORAGE 2S ALBUMIN SUPERFAMILY PROTEIN-RELATED"/>
    <property type="match status" value="1"/>
</dbReference>
<dbReference type="InterPro" id="IPR036312">
    <property type="entry name" value="Bifun_inhib/LTP/seed_sf"/>
</dbReference>
<comment type="caution">
    <text evidence="12">The sequence shown here is derived from an EMBL/GenBank/DDBJ whole genome shotgun (WGS) entry which is preliminary data.</text>
</comment>
<comment type="similarity">
    <text evidence="2">Belongs to the plant LTP family.</text>
</comment>
<reference evidence="12 13" key="1">
    <citation type="submission" date="2024-01" db="EMBL/GenBank/DDBJ databases">
        <title>The complete chloroplast genome sequence of Lithospermum erythrorhizon: insights into the phylogenetic relationship among Boraginaceae species and the maternal lineages of purple gromwells.</title>
        <authorList>
            <person name="Okada T."/>
            <person name="Watanabe K."/>
        </authorList>
    </citation>
    <scope>NUCLEOTIDE SEQUENCE [LARGE SCALE GENOMIC DNA]</scope>
</reference>
<dbReference type="EMBL" id="BAABME010003625">
    <property type="protein sequence ID" value="GAA0159537.1"/>
    <property type="molecule type" value="Genomic_DNA"/>
</dbReference>
<dbReference type="AlphaFoldDB" id="A0AAV3QBF3"/>
<evidence type="ECO:0000256" key="7">
    <source>
        <dbReference type="ARBA" id="ARBA00023180"/>
    </source>
</evidence>
<name>A0AAV3QBF3_LITER</name>
<feature type="transmembrane region" description="Helical" evidence="10">
    <location>
        <begin position="6"/>
        <end position="25"/>
    </location>
</feature>
<keyword evidence="8" id="KW-0449">Lipoprotein</keyword>
<dbReference type="Proteomes" id="UP001454036">
    <property type="component" value="Unassembled WGS sequence"/>
</dbReference>
<evidence type="ECO:0000256" key="10">
    <source>
        <dbReference type="SAM" id="Phobius"/>
    </source>
</evidence>
<gene>
    <name evidence="12" type="ORF">LIER_16287</name>
</gene>
<dbReference type="InterPro" id="IPR043325">
    <property type="entry name" value="LTSS"/>
</dbReference>
<evidence type="ECO:0000313" key="13">
    <source>
        <dbReference type="Proteomes" id="UP001454036"/>
    </source>
</evidence>
<dbReference type="InterPro" id="IPR016140">
    <property type="entry name" value="Bifunc_inhib/LTP/seed_store"/>
</dbReference>
<keyword evidence="4" id="KW-0336">GPI-anchor</keyword>